<organism evidence="4 5">
    <name type="scientific">Toxocara canis</name>
    <name type="common">Canine roundworm</name>
    <dbReference type="NCBI Taxonomy" id="6265"/>
    <lineage>
        <taxon>Eukaryota</taxon>
        <taxon>Metazoa</taxon>
        <taxon>Ecdysozoa</taxon>
        <taxon>Nematoda</taxon>
        <taxon>Chromadorea</taxon>
        <taxon>Rhabditida</taxon>
        <taxon>Spirurina</taxon>
        <taxon>Ascaridomorpha</taxon>
        <taxon>Ascaridoidea</taxon>
        <taxon>Toxocaridae</taxon>
        <taxon>Toxocara</taxon>
    </lineage>
</organism>
<evidence type="ECO:0000313" key="5">
    <source>
        <dbReference type="Proteomes" id="UP000031036"/>
    </source>
</evidence>
<dbReference type="InterPro" id="IPR036465">
    <property type="entry name" value="vWFA_dom_sf"/>
</dbReference>
<evidence type="ECO:0000256" key="2">
    <source>
        <dbReference type="SAM" id="Phobius"/>
    </source>
</evidence>
<keyword evidence="5" id="KW-1185">Reference proteome</keyword>
<evidence type="ECO:0000259" key="3">
    <source>
        <dbReference type="PROSITE" id="PS50234"/>
    </source>
</evidence>
<keyword evidence="2" id="KW-1133">Transmembrane helix</keyword>
<accession>A0A0B2VXA2</accession>
<feature type="transmembrane region" description="Helical" evidence="2">
    <location>
        <begin position="6"/>
        <end position="28"/>
    </location>
</feature>
<dbReference type="Gene3D" id="3.40.50.410">
    <property type="entry name" value="von Willebrand factor, type A domain"/>
    <property type="match status" value="1"/>
</dbReference>
<dbReference type="AlphaFoldDB" id="A0A0B2VXA2"/>
<protein>
    <submittedName>
        <fullName evidence="4">Collagen alpha-1(XX) chain</fullName>
    </submittedName>
</protein>
<proteinExistence type="predicted"/>
<keyword evidence="2" id="KW-0472">Membrane</keyword>
<feature type="compositionally biased region" description="Basic and acidic residues" evidence="1">
    <location>
        <begin position="134"/>
        <end position="158"/>
    </location>
</feature>
<dbReference type="GO" id="GO:0005581">
    <property type="term" value="C:collagen trimer"/>
    <property type="evidence" value="ECO:0007669"/>
    <property type="project" value="UniProtKB-KW"/>
</dbReference>
<sequence length="418" mass="47076">GGASAIVVIVIIIIIFIIVLLLLCYAVYRYRKEKPERTQRTDEGILLKHYDRRTGQVVPISWTPTFNGPRLERLSTDVQPKNSFNENVDDHHTTMSSIFTGTTTGSKHTAMTLNTELTKATDSKKNASVENVDEERKGRVHDGHASIDGDSNKSEDPNALHTDEEMEAMGEVNEDGEMSETDSANDFLPINHPAKTLPPIDLLLLIDSSGSIGLTNFEQMKKYINAVLNNVDISPGRSRVATVIFATEPKVSFGFDKYYTQRSVQASVTKLPYLGGPTFLSKALVFAAGILYQEQNMKDGKHRKHKLMPTPKHDRLQVMIVVSDGYSEDNFDNAATILHEKLHVKIAALVGRSYNKERLMPITRFEGAIFVKEHTEALSIWLWRQQRLWNENFGSYVEKEKSLPLDRTTTNSSPRKKK</sequence>
<dbReference type="Proteomes" id="UP000031036">
    <property type="component" value="Unassembled WGS sequence"/>
</dbReference>
<dbReference type="STRING" id="6265.A0A0B2VXA2"/>
<gene>
    <name evidence="4" type="primary">Col20a1</name>
    <name evidence="4" type="ORF">Tcan_16750</name>
</gene>
<keyword evidence="2" id="KW-0812">Transmembrane</keyword>
<dbReference type="Pfam" id="PF00092">
    <property type="entry name" value="VWA"/>
    <property type="match status" value="1"/>
</dbReference>
<dbReference type="InterPro" id="IPR002035">
    <property type="entry name" value="VWF_A"/>
</dbReference>
<comment type="caution">
    <text evidence="4">The sequence shown here is derived from an EMBL/GenBank/DDBJ whole genome shotgun (WGS) entry which is preliminary data.</text>
</comment>
<evidence type="ECO:0000313" key="4">
    <source>
        <dbReference type="EMBL" id="KHN85972.1"/>
    </source>
</evidence>
<dbReference type="PROSITE" id="PS50234">
    <property type="entry name" value="VWFA"/>
    <property type="match status" value="1"/>
</dbReference>
<feature type="non-terminal residue" evidence="4">
    <location>
        <position position="1"/>
    </location>
</feature>
<dbReference type="PRINTS" id="PR00453">
    <property type="entry name" value="VWFADOMAIN"/>
</dbReference>
<dbReference type="EMBL" id="JPKZ01000683">
    <property type="protein sequence ID" value="KHN85972.1"/>
    <property type="molecule type" value="Genomic_DNA"/>
</dbReference>
<dbReference type="PANTHER" id="PTHR22588">
    <property type="entry name" value="VWFA DOMAIN-CONTAINING PROTEIN"/>
    <property type="match status" value="1"/>
</dbReference>
<dbReference type="PANTHER" id="PTHR22588:SF14">
    <property type="entry name" value="VWFA DOMAIN-CONTAINING PROTEIN"/>
    <property type="match status" value="1"/>
</dbReference>
<feature type="domain" description="VWFA" evidence="3">
    <location>
        <begin position="201"/>
        <end position="388"/>
    </location>
</feature>
<reference evidence="4 5" key="1">
    <citation type="submission" date="2014-11" db="EMBL/GenBank/DDBJ databases">
        <title>Genetic blueprint of the zoonotic pathogen Toxocara canis.</title>
        <authorList>
            <person name="Zhu X.-Q."/>
            <person name="Korhonen P.K."/>
            <person name="Cai H."/>
            <person name="Young N.D."/>
            <person name="Nejsum P."/>
            <person name="von Samson-Himmelstjerna G."/>
            <person name="Boag P.R."/>
            <person name="Tan P."/>
            <person name="Li Q."/>
            <person name="Min J."/>
            <person name="Yang Y."/>
            <person name="Wang X."/>
            <person name="Fang X."/>
            <person name="Hall R.S."/>
            <person name="Hofmann A."/>
            <person name="Sternberg P.W."/>
            <person name="Jex A.R."/>
            <person name="Gasser R.B."/>
        </authorList>
    </citation>
    <scope>NUCLEOTIDE SEQUENCE [LARGE SCALE GENOMIC DNA]</scope>
    <source>
        <strain evidence="4">PN_DK_2014</strain>
    </source>
</reference>
<dbReference type="SMART" id="SM00327">
    <property type="entry name" value="VWA"/>
    <property type="match status" value="1"/>
</dbReference>
<dbReference type="InterPro" id="IPR052229">
    <property type="entry name" value="Collagen-VI/PIF"/>
</dbReference>
<feature type="region of interest" description="Disordered" evidence="1">
    <location>
        <begin position="121"/>
        <end position="158"/>
    </location>
</feature>
<keyword evidence="4" id="KW-0176">Collagen</keyword>
<evidence type="ECO:0000256" key="1">
    <source>
        <dbReference type="SAM" id="MobiDB-lite"/>
    </source>
</evidence>
<name>A0A0B2VXA2_TOXCA</name>
<dbReference type="OrthoDB" id="10256829at2759"/>
<dbReference type="SUPFAM" id="SSF53300">
    <property type="entry name" value="vWA-like"/>
    <property type="match status" value="1"/>
</dbReference>